<organism evidence="2 3">
    <name type="scientific">Yoonia phaeophyticola</name>
    <dbReference type="NCBI Taxonomy" id="3137369"/>
    <lineage>
        <taxon>Bacteria</taxon>
        <taxon>Pseudomonadati</taxon>
        <taxon>Pseudomonadota</taxon>
        <taxon>Alphaproteobacteria</taxon>
        <taxon>Rhodobacterales</taxon>
        <taxon>Paracoccaceae</taxon>
        <taxon>Yoonia</taxon>
    </lineage>
</organism>
<proteinExistence type="predicted"/>
<protein>
    <submittedName>
        <fullName evidence="2">Uncharacterized protein</fullName>
    </submittedName>
</protein>
<evidence type="ECO:0000313" key="2">
    <source>
        <dbReference type="EMBL" id="WZC50307.1"/>
    </source>
</evidence>
<feature type="compositionally biased region" description="Low complexity" evidence="1">
    <location>
        <begin position="13"/>
        <end position="27"/>
    </location>
</feature>
<evidence type="ECO:0000256" key="1">
    <source>
        <dbReference type="SAM" id="MobiDB-lite"/>
    </source>
</evidence>
<name>A0ABZ2V7U7_9RHOB</name>
<feature type="region of interest" description="Disordered" evidence="1">
    <location>
        <begin position="1"/>
        <end position="170"/>
    </location>
</feature>
<dbReference type="RefSeq" id="WP_341368409.1">
    <property type="nucleotide sequence ID" value="NZ_CP150951.2"/>
</dbReference>
<accession>A0ABZ2V7U7</accession>
<feature type="compositionally biased region" description="Pro residues" evidence="1">
    <location>
        <begin position="209"/>
        <end position="222"/>
    </location>
</feature>
<feature type="region of interest" description="Disordered" evidence="1">
    <location>
        <begin position="207"/>
        <end position="255"/>
    </location>
</feature>
<sequence length="255" mass="28066">MSDLFENLSNRFSPGRQPIIRPRPQSRFEGDEGQDGLQEQNGFETARARNTPHPQRAERPDDAVPAPATRNRPDPKQSPAPTISKPEETRTSNDTTQETPPEGSELPMEAPKNKSAPKPRKLEQPDNPRQDIPDAREIVRDVSTDRETISEIHREVIHTGDKPEPKGLPTIQTKQAALPSTEVPLQVTNAAQTEPSTIVRIGKVEIRQPAPPALPPSPPTPPRAAEHANMRRASGGGARQSSSSGLTDYLGWKRR</sequence>
<dbReference type="EMBL" id="CP150951">
    <property type="protein sequence ID" value="WZC50307.1"/>
    <property type="molecule type" value="Genomic_DNA"/>
</dbReference>
<feature type="compositionally biased region" description="Basic and acidic residues" evidence="1">
    <location>
        <begin position="120"/>
        <end position="165"/>
    </location>
</feature>
<reference evidence="3" key="1">
    <citation type="submission" date="2024-04" db="EMBL/GenBank/DDBJ databases">
        <title>Phylogenomic analyses of a clade within the roseobacter group suggest taxonomic reassignments of species of the genera Aestuariivita, Citreicella, Loktanella, Nautella, Pelagibaca, Ruegeria, Thalassobius, Thiobacimonas and Tropicibacter, and the proposal o.</title>
        <authorList>
            <person name="Jeon C.O."/>
        </authorList>
    </citation>
    <scope>NUCLEOTIDE SEQUENCE [LARGE SCALE GENOMIC DNA]</scope>
    <source>
        <strain evidence="3">BS5-3</strain>
    </source>
</reference>
<evidence type="ECO:0000313" key="3">
    <source>
        <dbReference type="Proteomes" id="UP001440612"/>
    </source>
</evidence>
<gene>
    <name evidence="2" type="ORF">AABB29_06615</name>
</gene>
<dbReference type="Proteomes" id="UP001440612">
    <property type="component" value="Chromosome"/>
</dbReference>
<keyword evidence="3" id="KW-1185">Reference proteome</keyword>